<accession>A0A0A9ATT7</accession>
<dbReference type="AlphaFoldDB" id="A0A0A9ATT7"/>
<reference evidence="1" key="1">
    <citation type="submission" date="2014-09" db="EMBL/GenBank/DDBJ databases">
        <authorList>
            <person name="Magalhaes I.L.F."/>
            <person name="Oliveira U."/>
            <person name="Santos F.R."/>
            <person name="Vidigal T.H.D.A."/>
            <person name="Brescovit A.D."/>
            <person name="Santos A.J."/>
        </authorList>
    </citation>
    <scope>NUCLEOTIDE SEQUENCE</scope>
    <source>
        <tissue evidence="1">Shoot tissue taken approximately 20 cm above the soil surface</tissue>
    </source>
</reference>
<organism evidence="1">
    <name type="scientific">Arundo donax</name>
    <name type="common">Giant reed</name>
    <name type="synonym">Donax arundinaceus</name>
    <dbReference type="NCBI Taxonomy" id="35708"/>
    <lineage>
        <taxon>Eukaryota</taxon>
        <taxon>Viridiplantae</taxon>
        <taxon>Streptophyta</taxon>
        <taxon>Embryophyta</taxon>
        <taxon>Tracheophyta</taxon>
        <taxon>Spermatophyta</taxon>
        <taxon>Magnoliopsida</taxon>
        <taxon>Liliopsida</taxon>
        <taxon>Poales</taxon>
        <taxon>Poaceae</taxon>
        <taxon>PACMAD clade</taxon>
        <taxon>Arundinoideae</taxon>
        <taxon>Arundineae</taxon>
        <taxon>Arundo</taxon>
    </lineage>
</organism>
<sequence>MQKFQYSMKKLSNRMVNTITLQNYPHFEKLRGQ</sequence>
<dbReference type="EMBL" id="GBRH01245550">
    <property type="protein sequence ID" value="JAD52345.1"/>
    <property type="molecule type" value="Transcribed_RNA"/>
</dbReference>
<reference evidence="1" key="2">
    <citation type="journal article" date="2015" name="Data Brief">
        <title>Shoot transcriptome of the giant reed, Arundo donax.</title>
        <authorList>
            <person name="Barrero R.A."/>
            <person name="Guerrero F.D."/>
            <person name="Moolhuijzen P."/>
            <person name="Goolsby J.A."/>
            <person name="Tidwell J."/>
            <person name="Bellgard S.E."/>
            <person name="Bellgard M.I."/>
        </authorList>
    </citation>
    <scope>NUCLEOTIDE SEQUENCE</scope>
    <source>
        <tissue evidence="1">Shoot tissue taken approximately 20 cm above the soil surface</tissue>
    </source>
</reference>
<protein>
    <submittedName>
        <fullName evidence="1">Uncharacterized protein</fullName>
    </submittedName>
</protein>
<proteinExistence type="predicted"/>
<name>A0A0A9ATT7_ARUDO</name>
<evidence type="ECO:0000313" key="1">
    <source>
        <dbReference type="EMBL" id="JAD52345.1"/>
    </source>
</evidence>